<keyword evidence="9" id="KW-1185">Reference proteome</keyword>
<dbReference type="EMBL" id="CP041253">
    <property type="protein sequence ID" value="QDH81298.1"/>
    <property type="molecule type" value="Genomic_DNA"/>
</dbReference>
<keyword evidence="5" id="KW-0378">Hydrolase</keyword>
<feature type="domain" description="Sulfatase N-terminal" evidence="7">
    <location>
        <begin position="32"/>
        <end position="368"/>
    </location>
</feature>
<dbReference type="RefSeq" id="WP_141616512.1">
    <property type="nucleotide sequence ID" value="NZ_CP041253.1"/>
</dbReference>
<evidence type="ECO:0000313" key="9">
    <source>
        <dbReference type="Proteomes" id="UP000316614"/>
    </source>
</evidence>
<evidence type="ECO:0000256" key="5">
    <source>
        <dbReference type="ARBA" id="ARBA00022801"/>
    </source>
</evidence>
<protein>
    <submittedName>
        <fullName evidence="8">Sulfatase</fullName>
    </submittedName>
</protein>
<dbReference type="InterPro" id="IPR017850">
    <property type="entry name" value="Alkaline_phosphatase_core_sf"/>
</dbReference>
<dbReference type="Gene3D" id="3.30.1120.10">
    <property type="match status" value="1"/>
</dbReference>
<dbReference type="OrthoDB" id="9764377at2"/>
<comment type="similarity">
    <text evidence="2">Belongs to the sulfatase family.</text>
</comment>
<dbReference type="AlphaFoldDB" id="A0A514CNC2"/>
<evidence type="ECO:0000256" key="6">
    <source>
        <dbReference type="ARBA" id="ARBA00022837"/>
    </source>
</evidence>
<dbReference type="Pfam" id="PF00884">
    <property type="entry name" value="Sulfatase"/>
    <property type="match status" value="1"/>
</dbReference>
<dbReference type="CDD" id="cd16144">
    <property type="entry name" value="ARS_like"/>
    <property type="match status" value="1"/>
</dbReference>
<sequence>MIGVITYRILVLTALAISVSAKSLAGIRGDRPNIVFILADDLGWADLPVYGNRFNEAPNLAQLAKEGMRFTEAYASAPVCSPSRASIMSGQYPARVGVVDFIPGHWRPYEKMQVPINRTQYLPAQVETFAEALQDAGYATGYFGKWHLGEGEEMENLHPLNQGFEVANTGKGYYGGRFTPSREGNPEKRFSERITDFGVEFIQKQKDQPFFLFLSHFDVHVQLNADQDLIDKYLGKDKVEGYPCNAVYAAMIAHIDHSVGRVMEKLESVGLSEQTIVVFFSDNGGLVSRYDKRTLLANSRQEVYRHGPLQYIASSNLPLRGEKGTVYEGGIRVPLLLKWPGKIKPGSVSGALVSSVDLYPTFLEMADVEMPREQVMDGESILPALLSDRYDPDRALYWHYPVYHHGVPAGAVRKGDWKLIEDQVSGSVSLYHLSSDIGESTDLSAQYPKKTGELYEQLKQWQKDIGAELPRPNADYDDDRRLEWGIHPDR</sequence>
<evidence type="ECO:0000256" key="4">
    <source>
        <dbReference type="ARBA" id="ARBA00022729"/>
    </source>
</evidence>
<dbReference type="GO" id="GO:0046872">
    <property type="term" value="F:metal ion binding"/>
    <property type="evidence" value="ECO:0007669"/>
    <property type="project" value="UniProtKB-KW"/>
</dbReference>
<dbReference type="Proteomes" id="UP000316614">
    <property type="component" value="Chromosome"/>
</dbReference>
<dbReference type="SUPFAM" id="SSF53649">
    <property type="entry name" value="Alkaline phosphatase-like"/>
    <property type="match status" value="1"/>
</dbReference>
<keyword evidence="3" id="KW-0479">Metal-binding</keyword>
<organism evidence="8 9">
    <name type="scientific">Echinicola soli</name>
    <dbReference type="NCBI Taxonomy" id="2591634"/>
    <lineage>
        <taxon>Bacteria</taxon>
        <taxon>Pseudomonadati</taxon>
        <taxon>Bacteroidota</taxon>
        <taxon>Cytophagia</taxon>
        <taxon>Cytophagales</taxon>
        <taxon>Cyclobacteriaceae</taxon>
        <taxon>Echinicola</taxon>
    </lineage>
</organism>
<dbReference type="PANTHER" id="PTHR42693">
    <property type="entry name" value="ARYLSULFATASE FAMILY MEMBER"/>
    <property type="match status" value="1"/>
</dbReference>
<evidence type="ECO:0000313" key="8">
    <source>
        <dbReference type="EMBL" id="QDH81298.1"/>
    </source>
</evidence>
<dbReference type="InterPro" id="IPR050738">
    <property type="entry name" value="Sulfatase"/>
</dbReference>
<proteinExistence type="inferred from homology"/>
<evidence type="ECO:0000259" key="7">
    <source>
        <dbReference type="Pfam" id="PF00884"/>
    </source>
</evidence>
<dbReference type="PANTHER" id="PTHR42693:SF42">
    <property type="entry name" value="ARYLSULFATASE G"/>
    <property type="match status" value="1"/>
</dbReference>
<comment type="cofactor">
    <cofactor evidence="1">
        <name>Ca(2+)</name>
        <dbReference type="ChEBI" id="CHEBI:29108"/>
    </cofactor>
</comment>
<keyword evidence="4" id="KW-0732">Signal</keyword>
<evidence type="ECO:0000256" key="1">
    <source>
        <dbReference type="ARBA" id="ARBA00001913"/>
    </source>
</evidence>
<gene>
    <name evidence="8" type="ORF">FKX85_20605</name>
</gene>
<keyword evidence="6" id="KW-0106">Calcium</keyword>
<dbReference type="GO" id="GO:0004065">
    <property type="term" value="F:arylsulfatase activity"/>
    <property type="evidence" value="ECO:0007669"/>
    <property type="project" value="TreeGrafter"/>
</dbReference>
<evidence type="ECO:0000256" key="2">
    <source>
        <dbReference type="ARBA" id="ARBA00008779"/>
    </source>
</evidence>
<name>A0A514CNC2_9BACT</name>
<dbReference type="Gene3D" id="3.40.720.10">
    <property type="entry name" value="Alkaline Phosphatase, subunit A"/>
    <property type="match status" value="1"/>
</dbReference>
<dbReference type="InterPro" id="IPR000917">
    <property type="entry name" value="Sulfatase_N"/>
</dbReference>
<accession>A0A514CNC2</accession>
<reference evidence="8 9" key="1">
    <citation type="submission" date="2019-06" db="EMBL/GenBank/DDBJ databases">
        <title>Echinicola alkalisoli sp. nov. isolated from saline soil.</title>
        <authorList>
            <person name="Sun J.-Q."/>
            <person name="Xu L."/>
        </authorList>
    </citation>
    <scope>NUCLEOTIDE SEQUENCE [LARGE SCALE GENOMIC DNA]</scope>
    <source>
        <strain evidence="8 9">LN3S3</strain>
    </source>
</reference>
<evidence type="ECO:0000256" key="3">
    <source>
        <dbReference type="ARBA" id="ARBA00022723"/>
    </source>
</evidence>
<dbReference type="KEGG" id="echi:FKX85_20605"/>